<dbReference type="PANTHER" id="PTHR43329">
    <property type="entry name" value="EPOXIDE HYDROLASE"/>
    <property type="match status" value="1"/>
</dbReference>
<protein>
    <submittedName>
        <fullName evidence="3">Alpha/beta hydrolase</fullName>
    </submittedName>
</protein>
<dbReference type="Gene3D" id="3.40.50.1820">
    <property type="entry name" value="alpha/beta hydrolase"/>
    <property type="match status" value="1"/>
</dbReference>
<dbReference type="InterPro" id="IPR029058">
    <property type="entry name" value="AB_hydrolase_fold"/>
</dbReference>
<dbReference type="SUPFAM" id="SSF53474">
    <property type="entry name" value="alpha/beta-Hydrolases"/>
    <property type="match status" value="1"/>
</dbReference>
<feature type="domain" description="AB hydrolase-1" evidence="2">
    <location>
        <begin position="40"/>
        <end position="288"/>
    </location>
</feature>
<sequence>MTDSSAVLVDGPWRHQFVSANGARFHVATTTPDTAASPAPLVVLLHGIPQTWWAWRHQLPALAAAGYRAVAMDLRGTGASDKPPQGYDVPTLARDVAGVVRSLGAQRAVVVGHGVGGTVAWSMPALQPTVTRAVGVLSTPHPAALHTAAVARHLLTRTTARRIAFAQLPWFPEHRLTRGDLVTRLLREWGAPGWPPDDVAARYRDAARVPFAAHSAMETVRWLVRSTPRVDGQRYLAAVRRPVDVPVLQLHGTADRCIPLAAARTAVGNPHTFRAVAGAGHFLHEEAPEETTDALVAWLGGLPD</sequence>
<name>A0A021VS29_9CELL</name>
<dbReference type="Proteomes" id="UP000019753">
    <property type="component" value="Unassembled WGS sequence"/>
</dbReference>
<dbReference type="RefSeq" id="WP_034224816.1">
    <property type="nucleotide sequence ID" value="NZ_AXCW01000059.1"/>
</dbReference>
<comment type="caution">
    <text evidence="3">The sequence shown here is derived from an EMBL/GenBank/DDBJ whole genome shotgun (WGS) entry which is preliminary data.</text>
</comment>
<proteinExistence type="predicted"/>
<organism evidence="3 4">
    <name type="scientific">Actinotalea ferrariae CF5-4</name>
    <dbReference type="NCBI Taxonomy" id="948458"/>
    <lineage>
        <taxon>Bacteria</taxon>
        <taxon>Bacillati</taxon>
        <taxon>Actinomycetota</taxon>
        <taxon>Actinomycetes</taxon>
        <taxon>Micrococcales</taxon>
        <taxon>Cellulomonadaceae</taxon>
        <taxon>Actinotalea</taxon>
    </lineage>
</organism>
<dbReference type="InterPro" id="IPR000073">
    <property type="entry name" value="AB_hydrolase_1"/>
</dbReference>
<reference evidence="3 4" key="1">
    <citation type="submission" date="2014-01" db="EMBL/GenBank/DDBJ databases">
        <title>Actinotalea ferrariae CF5-4.</title>
        <authorList>
            <person name="Chen F."/>
            <person name="Li Y."/>
            <person name="Wang G."/>
        </authorList>
    </citation>
    <scope>NUCLEOTIDE SEQUENCE [LARGE SCALE GENOMIC DNA]</scope>
    <source>
        <strain evidence="3 4">CF5-4</strain>
    </source>
</reference>
<accession>A0A021VS29</accession>
<evidence type="ECO:0000256" key="1">
    <source>
        <dbReference type="ARBA" id="ARBA00022801"/>
    </source>
</evidence>
<dbReference type="Pfam" id="PF00561">
    <property type="entry name" value="Abhydrolase_1"/>
    <property type="match status" value="1"/>
</dbReference>
<evidence type="ECO:0000313" key="4">
    <source>
        <dbReference type="Proteomes" id="UP000019753"/>
    </source>
</evidence>
<keyword evidence="4" id="KW-1185">Reference proteome</keyword>
<evidence type="ECO:0000313" key="3">
    <source>
        <dbReference type="EMBL" id="EYR63933.1"/>
    </source>
</evidence>
<dbReference type="GO" id="GO:0016787">
    <property type="term" value="F:hydrolase activity"/>
    <property type="evidence" value="ECO:0007669"/>
    <property type="project" value="UniProtKB-KW"/>
</dbReference>
<dbReference type="AlphaFoldDB" id="A0A021VS29"/>
<dbReference type="PRINTS" id="PR00412">
    <property type="entry name" value="EPOXHYDRLASE"/>
</dbReference>
<keyword evidence="1 3" id="KW-0378">Hydrolase</keyword>
<gene>
    <name evidence="3" type="ORF">N866_17040</name>
</gene>
<dbReference type="OrthoDB" id="2987348at2"/>
<evidence type="ECO:0000259" key="2">
    <source>
        <dbReference type="Pfam" id="PF00561"/>
    </source>
</evidence>
<dbReference type="InterPro" id="IPR000639">
    <property type="entry name" value="Epox_hydrolase-like"/>
</dbReference>
<dbReference type="EMBL" id="AXCW01000059">
    <property type="protein sequence ID" value="EYR63933.1"/>
    <property type="molecule type" value="Genomic_DNA"/>
</dbReference>